<keyword evidence="2" id="KW-1185">Reference proteome</keyword>
<evidence type="ECO:0008006" key="3">
    <source>
        <dbReference type="Google" id="ProtNLM"/>
    </source>
</evidence>
<accession>A0A069RPQ8</accession>
<evidence type="ECO:0000313" key="1">
    <source>
        <dbReference type="EMBL" id="KDR96142.1"/>
    </source>
</evidence>
<organism evidence="1 2">
    <name type="scientific">Peptoclostridium litorale DSM 5388</name>
    <dbReference type="NCBI Taxonomy" id="1121324"/>
    <lineage>
        <taxon>Bacteria</taxon>
        <taxon>Bacillati</taxon>
        <taxon>Bacillota</taxon>
        <taxon>Clostridia</taxon>
        <taxon>Peptostreptococcales</taxon>
        <taxon>Peptoclostridiaceae</taxon>
        <taxon>Peptoclostridium</taxon>
    </lineage>
</organism>
<sequence>MNITDIDKKNRMQMHFEFISQMDLQAWIVSTDHKYCGANTAHLKCIGLSQNDTVKKL</sequence>
<comment type="caution">
    <text evidence="1">The sequence shown here is derived from an EMBL/GenBank/DDBJ whole genome shotgun (WGS) entry which is preliminary data.</text>
</comment>
<name>A0A069RPQ8_PEPLI</name>
<reference evidence="1 2" key="1">
    <citation type="submission" date="2014-03" db="EMBL/GenBank/DDBJ databases">
        <title>Genome sequence of Clostridium litorale W6, DSM 5388.</title>
        <authorList>
            <person name="Poehlein A."/>
            <person name="Jagirdar A."/>
            <person name="Khonsari B."/>
            <person name="Chibani C.M."/>
            <person name="Gutierrez Gutierrez D.A."/>
            <person name="Davydova E."/>
            <person name="Alghaithi H.S."/>
            <person name="Nair K.P."/>
            <person name="Dhamotharan K."/>
            <person name="Chandran L."/>
            <person name="G W."/>
            <person name="Daniel R."/>
        </authorList>
    </citation>
    <scope>NUCLEOTIDE SEQUENCE [LARGE SCALE GENOMIC DNA]</scope>
    <source>
        <strain evidence="1 2">W6</strain>
    </source>
</reference>
<dbReference type="AlphaFoldDB" id="A0A069RPQ8"/>
<gene>
    <name evidence="1" type="ORF">CLIT_5c01540</name>
</gene>
<proteinExistence type="predicted"/>
<protein>
    <recommendedName>
        <fullName evidence="3">PAS domain-containing protein</fullName>
    </recommendedName>
</protein>
<evidence type="ECO:0000313" key="2">
    <source>
        <dbReference type="Proteomes" id="UP000027946"/>
    </source>
</evidence>
<dbReference type="EMBL" id="JJMM01000005">
    <property type="protein sequence ID" value="KDR96142.1"/>
    <property type="molecule type" value="Genomic_DNA"/>
</dbReference>
<dbReference type="Proteomes" id="UP000027946">
    <property type="component" value="Unassembled WGS sequence"/>
</dbReference>